<sequence>MFVPGQRPFAYLYFFPVAAAFSAIALPWSVLARFGLVLALPGLAGPLGHAHEMLFGFAMAVVAGYLLGPQPRRWIRLMLALWLVGRLAFLGWPGSLFAGIANIGFLVALAWRVVPRFSRSAKKWRNKAVAPLILGLCIAGSLFQMLYMAGKSGPLYGLLLEAILLLSTLMFFMAGRMLAPGVAGHLNKQGRELEARVQPWLEGAVLALMGGAVVLNLLPWEALRPLVGILLVLAAVATLVRLLRWPARYCLDRPDLIALMTGYLWLVVGWLSIAAALLVELLPLGTALHGLTIGALGTLTLTVMARTQAQRSHKALRMPFVLYLAIAMISLSALARLVAGSVPMGMGPYLVAAACWSLAYLVLLVFLLRSRHSPKPSPG</sequence>
<reference evidence="3" key="1">
    <citation type="submission" date="2016-10" db="EMBL/GenBank/DDBJ databases">
        <authorList>
            <person name="Varghese N."/>
            <person name="Submissions S."/>
        </authorList>
    </citation>
    <scope>NUCLEOTIDE SEQUENCE [LARGE SCALE GENOMIC DNA]</scope>
    <source>
        <strain evidence="3">CGMCC 1.6294</strain>
    </source>
</reference>
<feature type="transmembrane region" description="Helical" evidence="1">
    <location>
        <begin position="284"/>
        <end position="304"/>
    </location>
</feature>
<feature type="transmembrane region" description="Helical" evidence="1">
    <location>
        <begin position="349"/>
        <end position="368"/>
    </location>
</feature>
<feature type="transmembrane region" description="Helical" evidence="1">
    <location>
        <begin position="256"/>
        <end position="278"/>
    </location>
</feature>
<organism evidence="2 3">
    <name type="scientific">Marinobacter gudaonensis</name>
    <dbReference type="NCBI Taxonomy" id="375760"/>
    <lineage>
        <taxon>Bacteria</taxon>
        <taxon>Pseudomonadati</taxon>
        <taxon>Pseudomonadota</taxon>
        <taxon>Gammaproteobacteria</taxon>
        <taxon>Pseudomonadales</taxon>
        <taxon>Marinobacteraceae</taxon>
        <taxon>Marinobacter</taxon>
    </lineage>
</organism>
<name>A0A1I6GRL5_9GAMM</name>
<feature type="transmembrane region" description="Helical" evidence="1">
    <location>
        <begin position="226"/>
        <end position="244"/>
    </location>
</feature>
<accession>A0A1I6GRL5</accession>
<feature type="transmembrane region" description="Helical" evidence="1">
    <location>
        <begin position="155"/>
        <end position="179"/>
    </location>
</feature>
<proteinExistence type="predicted"/>
<feature type="transmembrane region" description="Helical" evidence="1">
    <location>
        <begin position="126"/>
        <end position="149"/>
    </location>
</feature>
<dbReference type="STRING" id="375760.SAMN04488073_1409"/>
<evidence type="ECO:0000313" key="3">
    <source>
        <dbReference type="Proteomes" id="UP000199290"/>
    </source>
</evidence>
<feature type="transmembrane region" description="Helical" evidence="1">
    <location>
        <begin position="316"/>
        <end position="337"/>
    </location>
</feature>
<dbReference type="Proteomes" id="UP000199290">
    <property type="component" value="Unassembled WGS sequence"/>
</dbReference>
<dbReference type="InterPro" id="IPR010266">
    <property type="entry name" value="NnrS"/>
</dbReference>
<feature type="transmembrane region" description="Helical" evidence="1">
    <location>
        <begin position="96"/>
        <end position="114"/>
    </location>
</feature>
<evidence type="ECO:0000256" key="1">
    <source>
        <dbReference type="SAM" id="Phobius"/>
    </source>
</evidence>
<keyword evidence="3" id="KW-1185">Reference proteome</keyword>
<feature type="transmembrane region" description="Helical" evidence="1">
    <location>
        <begin position="74"/>
        <end position="90"/>
    </location>
</feature>
<feature type="transmembrane region" description="Helical" evidence="1">
    <location>
        <begin position="12"/>
        <end position="30"/>
    </location>
</feature>
<gene>
    <name evidence="2" type="ORF">SAMN04488073_1409</name>
</gene>
<keyword evidence="1" id="KW-0812">Transmembrane</keyword>
<protein>
    <submittedName>
        <fullName evidence="2">Uncharacterized protein involved in response to NO</fullName>
    </submittedName>
</protein>
<evidence type="ECO:0000313" key="2">
    <source>
        <dbReference type="EMBL" id="SFR44885.1"/>
    </source>
</evidence>
<feature type="transmembrane region" description="Helical" evidence="1">
    <location>
        <begin position="50"/>
        <end position="67"/>
    </location>
</feature>
<keyword evidence="1" id="KW-1133">Transmembrane helix</keyword>
<keyword evidence="1" id="KW-0472">Membrane</keyword>
<dbReference type="AlphaFoldDB" id="A0A1I6GRL5"/>
<feature type="transmembrane region" description="Helical" evidence="1">
    <location>
        <begin position="200"/>
        <end position="220"/>
    </location>
</feature>
<dbReference type="EMBL" id="FOYV01000001">
    <property type="protein sequence ID" value="SFR44885.1"/>
    <property type="molecule type" value="Genomic_DNA"/>
</dbReference>
<dbReference type="Pfam" id="PF05940">
    <property type="entry name" value="NnrS"/>
    <property type="match status" value="1"/>
</dbReference>